<evidence type="ECO:0000313" key="6">
    <source>
        <dbReference type="EMBL" id="VDD97925.1"/>
    </source>
</evidence>
<dbReference type="WBParaSite" id="EVEC_0001354501-mRNA-1">
    <property type="protein sequence ID" value="EVEC_0001354501-mRNA-1"/>
    <property type="gene ID" value="EVEC_0001354501"/>
</dbReference>
<evidence type="ECO:0000313" key="7">
    <source>
        <dbReference type="Proteomes" id="UP000274131"/>
    </source>
</evidence>
<dbReference type="Gene3D" id="2.60.40.790">
    <property type="match status" value="1"/>
</dbReference>
<accession>A0A0N4VR80</accession>
<gene>
    <name evidence="6" type="ORF">EVEC_LOCUS12676</name>
</gene>
<dbReference type="PROSITE" id="PS01031">
    <property type="entry name" value="SHSP"/>
    <property type="match status" value="1"/>
</dbReference>
<dbReference type="OrthoDB" id="1431247at2759"/>
<evidence type="ECO:0000256" key="2">
    <source>
        <dbReference type="PROSITE-ProRule" id="PRU00285"/>
    </source>
</evidence>
<feature type="compositionally biased region" description="Polar residues" evidence="4">
    <location>
        <begin position="159"/>
        <end position="184"/>
    </location>
</feature>
<evidence type="ECO:0000256" key="4">
    <source>
        <dbReference type="SAM" id="MobiDB-lite"/>
    </source>
</evidence>
<protein>
    <submittedName>
        <fullName evidence="8">SHSP domain-containing protein</fullName>
    </submittedName>
</protein>
<evidence type="ECO:0000259" key="5">
    <source>
        <dbReference type="PROSITE" id="PS01031"/>
    </source>
</evidence>
<dbReference type="STRING" id="51028.A0A0N4VR80"/>
<dbReference type="GO" id="GO:0009408">
    <property type="term" value="P:response to heat"/>
    <property type="evidence" value="ECO:0007669"/>
    <property type="project" value="TreeGrafter"/>
</dbReference>
<dbReference type="InterPro" id="IPR008978">
    <property type="entry name" value="HSP20-like_chaperone"/>
</dbReference>
<dbReference type="CDD" id="cd06526">
    <property type="entry name" value="metazoan_ACD"/>
    <property type="match status" value="1"/>
</dbReference>
<sequence>MATSYNRTSSYNRTYEKRIIEETPTTRIESPLRIGSPLHLASMQPPSLTTPLGSGSGFVTSQHSSEDSFYAQLDVSQFKPEDLKVSVVGQFVVVEAHHGEREDELGFIERHFIRKFRLPPSIRAEAVTSNLSADGQLSVSATAPKARTDGTARTVPITLISTPSKTESVSSQQAPSTSGGDFTS</sequence>
<organism evidence="8">
    <name type="scientific">Enterobius vermicularis</name>
    <name type="common">Human pinworm</name>
    <dbReference type="NCBI Taxonomy" id="51028"/>
    <lineage>
        <taxon>Eukaryota</taxon>
        <taxon>Metazoa</taxon>
        <taxon>Ecdysozoa</taxon>
        <taxon>Nematoda</taxon>
        <taxon>Chromadorea</taxon>
        <taxon>Rhabditida</taxon>
        <taxon>Spirurina</taxon>
        <taxon>Oxyuridomorpha</taxon>
        <taxon>Oxyuroidea</taxon>
        <taxon>Oxyuridae</taxon>
        <taxon>Enterobius</taxon>
    </lineage>
</organism>
<proteinExistence type="inferred from homology"/>
<keyword evidence="7" id="KW-1185">Reference proteome</keyword>
<reference evidence="8" key="1">
    <citation type="submission" date="2017-02" db="UniProtKB">
        <authorList>
            <consortium name="WormBaseParasite"/>
        </authorList>
    </citation>
    <scope>IDENTIFICATION</scope>
</reference>
<comment type="similarity">
    <text evidence="2 3">Belongs to the small heat shock protein (HSP20) family.</text>
</comment>
<dbReference type="InterPro" id="IPR001436">
    <property type="entry name" value="Alpha-crystallin/sHSP_animal"/>
</dbReference>
<name>A0A0N4VR80_ENTVE</name>
<dbReference type="AlphaFoldDB" id="A0A0N4VR80"/>
<dbReference type="GO" id="GO:0042026">
    <property type="term" value="P:protein refolding"/>
    <property type="evidence" value="ECO:0007669"/>
    <property type="project" value="TreeGrafter"/>
</dbReference>
<dbReference type="GO" id="GO:0005634">
    <property type="term" value="C:nucleus"/>
    <property type="evidence" value="ECO:0007669"/>
    <property type="project" value="TreeGrafter"/>
</dbReference>
<feature type="region of interest" description="Disordered" evidence="4">
    <location>
        <begin position="142"/>
        <end position="184"/>
    </location>
</feature>
<dbReference type="InterPro" id="IPR002068">
    <property type="entry name" value="A-crystallin/Hsp20_dom"/>
</dbReference>
<feature type="domain" description="SHSP" evidence="5">
    <location>
        <begin position="49"/>
        <end position="160"/>
    </location>
</feature>
<reference evidence="6 7" key="2">
    <citation type="submission" date="2018-10" db="EMBL/GenBank/DDBJ databases">
        <authorList>
            <consortium name="Pathogen Informatics"/>
        </authorList>
    </citation>
    <scope>NUCLEOTIDE SEQUENCE [LARGE SCALE GENOMIC DNA]</scope>
</reference>
<evidence type="ECO:0000313" key="8">
    <source>
        <dbReference type="WBParaSite" id="EVEC_0001354501-mRNA-1"/>
    </source>
</evidence>
<dbReference type="Proteomes" id="UP000274131">
    <property type="component" value="Unassembled WGS sequence"/>
</dbReference>
<dbReference type="PANTHER" id="PTHR45640">
    <property type="entry name" value="HEAT SHOCK PROTEIN HSP-12.2-RELATED"/>
    <property type="match status" value="1"/>
</dbReference>
<dbReference type="PRINTS" id="PR00299">
    <property type="entry name" value="ACRYSTALLIN"/>
</dbReference>
<evidence type="ECO:0000256" key="3">
    <source>
        <dbReference type="RuleBase" id="RU003616"/>
    </source>
</evidence>
<dbReference type="Pfam" id="PF00011">
    <property type="entry name" value="HSP20"/>
    <property type="match status" value="1"/>
</dbReference>
<dbReference type="PANTHER" id="PTHR45640:SF13">
    <property type="entry name" value="HEAT SHOCK PROTEIN 22-RELATED"/>
    <property type="match status" value="1"/>
</dbReference>
<dbReference type="EMBL" id="UXUI01015911">
    <property type="protein sequence ID" value="VDD97925.1"/>
    <property type="molecule type" value="Genomic_DNA"/>
</dbReference>
<evidence type="ECO:0000256" key="1">
    <source>
        <dbReference type="ARBA" id="ARBA00023016"/>
    </source>
</evidence>
<dbReference type="GO" id="GO:0051082">
    <property type="term" value="F:unfolded protein binding"/>
    <property type="evidence" value="ECO:0007669"/>
    <property type="project" value="TreeGrafter"/>
</dbReference>
<keyword evidence="1" id="KW-0346">Stress response</keyword>
<dbReference type="SUPFAM" id="SSF49764">
    <property type="entry name" value="HSP20-like chaperones"/>
    <property type="match status" value="1"/>
</dbReference>
<dbReference type="GO" id="GO:0005737">
    <property type="term" value="C:cytoplasm"/>
    <property type="evidence" value="ECO:0007669"/>
    <property type="project" value="TreeGrafter"/>
</dbReference>